<sequence>MAILQEVPGVAVTIRVNDVDCVEYDDPNASEQPLDKPTSSKYIESPDDAEYTIHIKIDSAYDWSYKNHMMGVTAASDGLHISSDVFTKDNEVTERDISAREEFCQDTNHWHSRKPMFSRVKIVNNATEERIESDNEMSEKLGLIEVHVIRVTNDGQVQGNNDESKRQARASVTCAEESVKGKAISHGTVFSAAERIQEPEYLDLPILDEDMGPIAVFLFRYRSKEALQQELIIPAAPRNLDGYSEAELRRLASERLDQIDEEKVEKVKKERKFVKREAGEIEDLTQDDRPSKLSRTEPVFIDLTDD</sequence>
<evidence type="ECO:0000313" key="2">
    <source>
        <dbReference type="Proteomes" id="UP001497680"/>
    </source>
</evidence>
<organism evidence="1 2">
    <name type="scientific">Hypoxylon rubiginosum</name>
    <dbReference type="NCBI Taxonomy" id="110542"/>
    <lineage>
        <taxon>Eukaryota</taxon>
        <taxon>Fungi</taxon>
        <taxon>Dikarya</taxon>
        <taxon>Ascomycota</taxon>
        <taxon>Pezizomycotina</taxon>
        <taxon>Sordariomycetes</taxon>
        <taxon>Xylariomycetidae</taxon>
        <taxon>Xylariales</taxon>
        <taxon>Hypoxylaceae</taxon>
        <taxon>Hypoxylon</taxon>
    </lineage>
</organism>
<gene>
    <name evidence="1" type="ORF">F4821DRAFT_260780</name>
</gene>
<proteinExistence type="predicted"/>
<dbReference type="Proteomes" id="UP001497680">
    <property type="component" value="Unassembled WGS sequence"/>
</dbReference>
<reference evidence="1 2" key="1">
    <citation type="journal article" date="2022" name="New Phytol.">
        <title>Ecological generalism drives hyperdiversity of secondary metabolite gene clusters in xylarialean endophytes.</title>
        <authorList>
            <person name="Franco M.E.E."/>
            <person name="Wisecaver J.H."/>
            <person name="Arnold A.E."/>
            <person name="Ju Y.M."/>
            <person name="Slot J.C."/>
            <person name="Ahrendt S."/>
            <person name="Moore L.P."/>
            <person name="Eastman K.E."/>
            <person name="Scott K."/>
            <person name="Konkel Z."/>
            <person name="Mondo S.J."/>
            <person name="Kuo A."/>
            <person name="Hayes R.D."/>
            <person name="Haridas S."/>
            <person name="Andreopoulos B."/>
            <person name="Riley R."/>
            <person name="LaButti K."/>
            <person name="Pangilinan J."/>
            <person name="Lipzen A."/>
            <person name="Amirebrahimi M."/>
            <person name="Yan J."/>
            <person name="Adam C."/>
            <person name="Keymanesh K."/>
            <person name="Ng V."/>
            <person name="Louie K."/>
            <person name="Northen T."/>
            <person name="Drula E."/>
            <person name="Henrissat B."/>
            <person name="Hsieh H.M."/>
            <person name="Youens-Clark K."/>
            <person name="Lutzoni F."/>
            <person name="Miadlikowska J."/>
            <person name="Eastwood D.C."/>
            <person name="Hamelin R.C."/>
            <person name="Grigoriev I.V."/>
            <person name="U'Ren J.M."/>
        </authorList>
    </citation>
    <scope>NUCLEOTIDE SEQUENCE [LARGE SCALE GENOMIC DNA]</scope>
    <source>
        <strain evidence="1 2">ER1909</strain>
    </source>
</reference>
<dbReference type="EMBL" id="MU394323">
    <property type="protein sequence ID" value="KAI6085645.1"/>
    <property type="molecule type" value="Genomic_DNA"/>
</dbReference>
<comment type="caution">
    <text evidence="1">The sequence shown here is derived from an EMBL/GenBank/DDBJ whole genome shotgun (WGS) entry which is preliminary data.</text>
</comment>
<accession>A0ACC0CZX3</accession>
<protein>
    <submittedName>
        <fullName evidence="1">Uncharacterized protein</fullName>
    </submittedName>
</protein>
<name>A0ACC0CZX3_9PEZI</name>
<keyword evidence="2" id="KW-1185">Reference proteome</keyword>
<evidence type="ECO:0000313" key="1">
    <source>
        <dbReference type="EMBL" id="KAI6085645.1"/>
    </source>
</evidence>